<keyword evidence="1" id="KW-1133">Transmembrane helix</keyword>
<protein>
    <submittedName>
        <fullName evidence="2">Uncharacterized protein</fullName>
    </submittedName>
</protein>
<feature type="transmembrane region" description="Helical" evidence="1">
    <location>
        <begin position="103"/>
        <end position="124"/>
    </location>
</feature>
<dbReference type="AlphaFoldDB" id="A0A2T3GD31"/>
<dbReference type="EMBL" id="NWTX01000001">
    <property type="protein sequence ID" value="PST47388.1"/>
    <property type="molecule type" value="Genomic_DNA"/>
</dbReference>
<feature type="transmembrane region" description="Helical" evidence="1">
    <location>
        <begin position="45"/>
        <end position="64"/>
    </location>
</feature>
<reference evidence="3" key="1">
    <citation type="submission" date="2017-09" db="EMBL/GenBank/DDBJ databases">
        <authorList>
            <person name="Sela D.A."/>
            <person name="Albert K."/>
        </authorList>
    </citation>
    <scope>NUCLEOTIDE SEQUENCE [LARGE SCALE GENOMIC DNA]</scope>
    <source>
        <strain evidence="3">UMA51805</strain>
    </source>
</reference>
<keyword evidence="1" id="KW-0812">Transmembrane</keyword>
<gene>
    <name evidence="2" type="ORF">CPA40_00770</name>
</gene>
<name>A0A2T3GD31_9BIFI</name>
<keyword evidence="3" id="KW-1185">Reference proteome</keyword>
<comment type="caution">
    <text evidence="2">The sequence shown here is derived from an EMBL/GenBank/DDBJ whole genome shotgun (WGS) entry which is preliminary data.</text>
</comment>
<dbReference type="RefSeq" id="WP_107043288.1">
    <property type="nucleotide sequence ID" value="NZ_NWTX01000001.1"/>
</dbReference>
<evidence type="ECO:0000313" key="2">
    <source>
        <dbReference type="EMBL" id="PST47388.1"/>
    </source>
</evidence>
<accession>A0A2T3GD31</accession>
<dbReference type="Proteomes" id="UP000240228">
    <property type="component" value="Unassembled WGS sequence"/>
</dbReference>
<sequence length="132" mass="14566">MMDMIRWLFVWVCYIAYVVVLNLGVHTTGQMSIADQMALPLGTHTWFALWCMLGLAIPAFIRLSHGYPKSFVALTTAICTLAWLSMGMRYAPIIQIGPLNGTIIDWISDGLNLASIVALGMAAWRSSGDDSR</sequence>
<keyword evidence="1" id="KW-0472">Membrane</keyword>
<reference evidence="2 3" key="2">
    <citation type="submission" date="2018-03" db="EMBL/GenBank/DDBJ databases">
        <title>The comparative genomics of Bifidobacterium callitrichos reflects dietary carbohydrate utilization within the common marmoset gut.</title>
        <authorList>
            <person name="Rani A."/>
        </authorList>
    </citation>
    <scope>NUCLEOTIDE SEQUENCE [LARGE SCALE GENOMIC DNA]</scope>
    <source>
        <strain evidence="2 3">UMA51805</strain>
    </source>
</reference>
<evidence type="ECO:0000256" key="1">
    <source>
        <dbReference type="SAM" id="Phobius"/>
    </source>
</evidence>
<feature type="transmembrane region" description="Helical" evidence="1">
    <location>
        <begin position="71"/>
        <end position="91"/>
    </location>
</feature>
<feature type="transmembrane region" description="Helical" evidence="1">
    <location>
        <begin position="7"/>
        <end position="25"/>
    </location>
</feature>
<proteinExistence type="predicted"/>
<evidence type="ECO:0000313" key="3">
    <source>
        <dbReference type="Proteomes" id="UP000240228"/>
    </source>
</evidence>
<organism evidence="2 3">
    <name type="scientific">Bifidobacterium callitrichos</name>
    <dbReference type="NCBI Taxonomy" id="762209"/>
    <lineage>
        <taxon>Bacteria</taxon>
        <taxon>Bacillati</taxon>
        <taxon>Actinomycetota</taxon>
        <taxon>Actinomycetes</taxon>
        <taxon>Bifidobacteriales</taxon>
        <taxon>Bifidobacteriaceae</taxon>
        <taxon>Bifidobacterium</taxon>
    </lineage>
</organism>